<gene>
    <name evidence="2" type="ORF">IPP58_00675</name>
</gene>
<protein>
    <submittedName>
        <fullName evidence="2">Uncharacterized protein</fullName>
    </submittedName>
</protein>
<name>A0A9D7SCW4_9BACT</name>
<comment type="caution">
    <text evidence="2">The sequence shown here is derived from an EMBL/GenBank/DDBJ whole genome shotgun (WGS) entry which is preliminary data.</text>
</comment>
<accession>A0A9D7SCW4</accession>
<feature type="transmembrane region" description="Helical" evidence="1">
    <location>
        <begin position="119"/>
        <end position="135"/>
    </location>
</feature>
<proteinExistence type="predicted"/>
<evidence type="ECO:0000313" key="2">
    <source>
        <dbReference type="EMBL" id="MBK9795010.1"/>
    </source>
</evidence>
<keyword evidence="1" id="KW-0812">Transmembrane</keyword>
<evidence type="ECO:0000313" key="3">
    <source>
        <dbReference type="Proteomes" id="UP000886657"/>
    </source>
</evidence>
<reference evidence="2" key="1">
    <citation type="submission" date="2020-10" db="EMBL/GenBank/DDBJ databases">
        <title>Connecting structure to function with the recovery of over 1000 high-quality activated sludge metagenome-assembled genomes encoding full-length rRNA genes using long-read sequencing.</title>
        <authorList>
            <person name="Singleton C.M."/>
            <person name="Petriglieri F."/>
            <person name="Kristensen J.M."/>
            <person name="Kirkegaard R.H."/>
            <person name="Michaelsen T.Y."/>
            <person name="Andersen M.H."/>
            <person name="Karst S.M."/>
            <person name="Dueholm M.S."/>
            <person name="Nielsen P.H."/>
            <person name="Albertsen M."/>
        </authorList>
    </citation>
    <scope>NUCLEOTIDE SEQUENCE</scope>
    <source>
        <strain evidence="2">Skiv_18-Q3-R9-52_MAXAC.067</strain>
    </source>
</reference>
<dbReference type="Proteomes" id="UP000886657">
    <property type="component" value="Unassembled WGS sequence"/>
</dbReference>
<evidence type="ECO:0000256" key="1">
    <source>
        <dbReference type="SAM" id="Phobius"/>
    </source>
</evidence>
<keyword evidence="1" id="KW-0472">Membrane</keyword>
<dbReference type="EMBL" id="JADKIO010000002">
    <property type="protein sequence ID" value="MBK9795010.1"/>
    <property type="molecule type" value="Genomic_DNA"/>
</dbReference>
<keyword evidence="1" id="KW-1133">Transmembrane helix</keyword>
<sequence length="146" mass="16318">MPSQATLRFSFGLKQVFLETRLAPGEKSTLPEGSRIFRHAFVNTQEAPIGIYRLEFLFPEGLRAQAIREQLPRPKKSEVGPRVLLSKLEDRQAAILQFAGLHQGDDTSMALELVPSQRSFGWLIVGLLIGGLYLVKFKDLVAKKLA</sequence>
<dbReference type="AlphaFoldDB" id="A0A9D7SCW4"/>
<organism evidence="2 3">
    <name type="scientific">Candidatus Geothrix skivensis</name>
    <dbReference type="NCBI Taxonomy" id="2954439"/>
    <lineage>
        <taxon>Bacteria</taxon>
        <taxon>Pseudomonadati</taxon>
        <taxon>Acidobacteriota</taxon>
        <taxon>Holophagae</taxon>
        <taxon>Holophagales</taxon>
        <taxon>Holophagaceae</taxon>
        <taxon>Geothrix</taxon>
    </lineage>
</organism>